<evidence type="ECO:0000313" key="10">
    <source>
        <dbReference type="EMBL" id="MBF1649424.1"/>
    </source>
</evidence>
<keyword evidence="2 7" id="KW-0819">tRNA processing</keyword>
<dbReference type="NCBIfam" id="TIGR00188">
    <property type="entry name" value="rnpA"/>
    <property type="match status" value="1"/>
</dbReference>
<dbReference type="GO" id="GO:0030677">
    <property type="term" value="C:ribonuclease P complex"/>
    <property type="evidence" value="ECO:0007669"/>
    <property type="project" value="TreeGrafter"/>
</dbReference>
<evidence type="ECO:0000256" key="3">
    <source>
        <dbReference type="ARBA" id="ARBA00022722"/>
    </source>
</evidence>
<dbReference type="PANTHER" id="PTHR33992">
    <property type="entry name" value="RIBONUCLEASE P PROTEIN COMPONENT"/>
    <property type="match status" value="1"/>
</dbReference>
<accession>A0A930PGU4</accession>
<evidence type="ECO:0000256" key="5">
    <source>
        <dbReference type="ARBA" id="ARBA00022801"/>
    </source>
</evidence>
<dbReference type="PANTHER" id="PTHR33992:SF1">
    <property type="entry name" value="RIBONUCLEASE P PROTEIN COMPONENT"/>
    <property type="match status" value="1"/>
</dbReference>
<keyword evidence="3 7" id="KW-0540">Nuclease</keyword>
<evidence type="ECO:0000256" key="6">
    <source>
        <dbReference type="ARBA" id="ARBA00022884"/>
    </source>
</evidence>
<dbReference type="AlphaFoldDB" id="A0A930PGU4"/>
<dbReference type="SUPFAM" id="SSF54211">
    <property type="entry name" value="Ribosomal protein S5 domain 2-like"/>
    <property type="match status" value="1"/>
</dbReference>
<dbReference type="EC" id="3.1.26.5" evidence="7 8"/>
<keyword evidence="4 7" id="KW-0255">Endonuclease</keyword>
<keyword evidence="6 7" id="KW-0694">RNA-binding</keyword>
<evidence type="ECO:0000256" key="8">
    <source>
        <dbReference type="NCBIfam" id="TIGR00188"/>
    </source>
</evidence>
<dbReference type="InterPro" id="IPR020568">
    <property type="entry name" value="Ribosomal_Su5_D2-typ_SF"/>
</dbReference>
<dbReference type="GO" id="GO:0004526">
    <property type="term" value="F:ribonuclease P activity"/>
    <property type="evidence" value="ECO:0007669"/>
    <property type="project" value="UniProtKB-UniRule"/>
</dbReference>
<dbReference type="PROSITE" id="PS00648">
    <property type="entry name" value="RIBONUCLEASE_P"/>
    <property type="match status" value="1"/>
</dbReference>
<dbReference type="GO" id="GO:0042781">
    <property type="term" value="F:3'-tRNA processing endoribonuclease activity"/>
    <property type="evidence" value="ECO:0007669"/>
    <property type="project" value="TreeGrafter"/>
</dbReference>
<feature type="compositionally biased region" description="Basic and acidic residues" evidence="9">
    <location>
        <begin position="112"/>
        <end position="127"/>
    </location>
</feature>
<dbReference type="EMBL" id="JABZXJ010000015">
    <property type="protein sequence ID" value="MBF1649424.1"/>
    <property type="molecule type" value="Genomic_DNA"/>
</dbReference>
<organism evidence="10 11">
    <name type="scientific">Rothia dentocariosa</name>
    <dbReference type="NCBI Taxonomy" id="2047"/>
    <lineage>
        <taxon>Bacteria</taxon>
        <taxon>Bacillati</taxon>
        <taxon>Actinomycetota</taxon>
        <taxon>Actinomycetes</taxon>
        <taxon>Micrococcales</taxon>
        <taxon>Micrococcaceae</taxon>
        <taxon>Rothia</taxon>
    </lineage>
</organism>
<evidence type="ECO:0000256" key="4">
    <source>
        <dbReference type="ARBA" id="ARBA00022759"/>
    </source>
</evidence>
<comment type="function">
    <text evidence="1 7">RNaseP catalyzes the removal of the 5'-leader sequence from pre-tRNA to produce the mature 5'-terminus. It can also cleave other RNA substrates such as 4.5S RNA. The protein component plays an auxiliary but essential role in vivo by binding to the 5'-leader sequence and broadening the substrate specificity of the ribozyme.</text>
</comment>
<dbReference type="InterPro" id="IPR020539">
    <property type="entry name" value="RNase_P_CS"/>
</dbReference>
<dbReference type="RefSeq" id="WP_070521306.1">
    <property type="nucleotide sequence ID" value="NZ_CP178332.1"/>
</dbReference>
<feature type="region of interest" description="Disordered" evidence="9">
    <location>
        <begin position="112"/>
        <end position="134"/>
    </location>
</feature>
<protein>
    <recommendedName>
        <fullName evidence="7 8">Ribonuclease P protein component</fullName>
        <shortName evidence="7">RNase P protein</shortName>
        <shortName evidence="7">RNaseP protein</shortName>
        <ecNumber evidence="7 8">3.1.26.5</ecNumber>
    </recommendedName>
    <alternativeName>
        <fullName evidence="7">Protein C5</fullName>
    </alternativeName>
</protein>
<comment type="caution">
    <text evidence="10">The sequence shown here is derived from an EMBL/GenBank/DDBJ whole genome shotgun (WGS) entry which is preliminary data.</text>
</comment>
<sequence length="134" mass="14860">MLPIQHRMRTSSQFSTAFRSGTRSGRRNLVVYTAQKPGNTTRIGFIVSKAVGNAVTRNRVKRRLRELAAATVSAYPQGLYIAVRALPASAGANWEELRADYRGALESSLKKLDRQDQRCNVENRGGGDYEPSSM</sequence>
<evidence type="ECO:0000256" key="7">
    <source>
        <dbReference type="HAMAP-Rule" id="MF_00227"/>
    </source>
</evidence>
<dbReference type="GO" id="GO:0001682">
    <property type="term" value="P:tRNA 5'-leader removal"/>
    <property type="evidence" value="ECO:0007669"/>
    <property type="project" value="UniProtKB-UniRule"/>
</dbReference>
<dbReference type="InterPro" id="IPR000100">
    <property type="entry name" value="RNase_P"/>
</dbReference>
<keyword evidence="5 7" id="KW-0378">Hydrolase</keyword>
<evidence type="ECO:0000313" key="11">
    <source>
        <dbReference type="Proteomes" id="UP000769484"/>
    </source>
</evidence>
<evidence type="ECO:0000256" key="1">
    <source>
        <dbReference type="ARBA" id="ARBA00002663"/>
    </source>
</evidence>
<gene>
    <name evidence="7 10" type="primary">rnpA</name>
    <name evidence="10" type="ORF">HXO56_04875</name>
</gene>
<dbReference type="InterPro" id="IPR014721">
    <property type="entry name" value="Ribsml_uS5_D2-typ_fold_subgr"/>
</dbReference>
<name>A0A930PGU4_9MICC</name>
<comment type="subunit">
    <text evidence="7">Consists of a catalytic RNA component (M1 or rnpB) and a protein subunit.</text>
</comment>
<comment type="similarity">
    <text evidence="7">Belongs to the RnpA family.</text>
</comment>
<comment type="catalytic activity">
    <reaction evidence="7">
        <text>Endonucleolytic cleavage of RNA, removing 5'-extranucleotides from tRNA precursor.</text>
        <dbReference type="EC" id="3.1.26.5"/>
    </reaction>
</comment>
<reference evidence="10" key="1">
    <citation type="submission" date="2020-04" db="EMBL/GenBank/DDBJ databases">
        <title>Deep metagenomics examines the oral microbiome during advanced dental caries in children, revealing novel taxa and co-occurrences with host molecules.</title>
        <authorList>
            <person name="Baker J.L."/>
            <person name="Morton J.T."/>
            <person name="Dinis M."/>
            <person name="Alvarez R."/>
            <person name="Tran N.C."/>
            <person name="Knight R."/>
            <person name="Edlund A."/>
        </authorList>
    </citation>
    <scope>NUCLEOTIDE SEQUENCE</scope>
    <source>
        <strain evidence="10">JCVI_47_bin.4</strain>
    </source>
</reference>
<dbReference type="Pfam" id="PF00825">
    <property type="entry name" value="Ribonuclease_P"/>
    <property type="match status" value="1"/>
</dbReference>
<dbReference type="HAMAP" id="MF_00227">
    <property type="entry name" value="RNase_P"/>
    <property type="match status" value="1"/>
</dbReference>
<proteinExistence type="inferred from homology"/>
<dbReference type="Gene3D" id="3.30.230.10">
    <property type="match status" value="1"/>
</dbReference>
<evidence type="ECO:0000256" key="9">
    <source>
        <dbReference type="SAM" id="MobiDB-lite"/>
    </source>
</evidence>
<evidence type="ECO:0000256" key="2">
    <source>
        <dbReference type="ARBA" id="ARBA00022694"/>
    </source>
</evidence>
<dbReference type="GO" id="GO:0000049">
    <property type="term" value="F:tRNA binding"/>
    <property type="evidence" value="ECO:0007669"/>
    <property type="project" value="UniProtKB-UniRule"/>
</dbReference>
<dbReference type="Proteomes" id="UP000769484">
    <property type="component" value="Unassembled WGS sequence"/>
</dbReference>